<comment type="caution">
    <text evidence="6">The sequence shown here is derived from an EMBL/GenBank/DDBJ whole genome shotgun (WGS) entry which is preliminary data.</text>
</comment>
<keyword evidence="4" id="KW-1133">Transmembrane helix</keyword>
<proteinExistence type="predicted"/>
<evidence type="ECO:0000259" key="5">
    <source>
        <dbReference type="PROSITE" id="PS50215"/>
    </source>
</evidence>
<evidence type="ECO:0000256" key="1">
    <source>
        <dbReference type="ARBA" id="ARBA00023157"/>
    </source>
</evidence>
<dbReference type="GO" id="GO:0046872">
    <property type="term" value="F:metal ion binding"/>
    <property type="evidence" value="ECO:0007669"/>
    <property type="project" value="UniProtKB-KW"/>
</dbReference>
<keyword evidence="4" id="KW-0812">Transmembrane</keyword>
<dbReference type="Proteomes" id="UP000736164">
    <property type="component" value="Unassembled WGS sequence"/>
</dbReference>
<sequence>MLISGQNHTVHLFKTRDLLSEGYTEHYYERGDFVGLSAVSVRPQDHCCYTGWVEGARDSSVSLCSCQGFSGSLRLGERSYTVTPETHGGPRHTLTGTRLKRRKRSRDPSPTPGTGPPQLILISLQGLDPKWGIELFLVADHEEFRRQHGDKRRTQWKLITLAHHLKQIYSQVGINVWLVGTEVWTEGDKVTVDFSTTETLKNFLYWREEDLLPRVPHDNAQLISGRRFKGKVLGEGLLGTMCSSSQSGGLAQSPGVSAWELAEIVAHEMGHNLEMHHDNEPGRSCQCPSWSGKCLLSTFTGLGQSTVFSNCSISSLRRFLEKDKASCLKNQPVTFLETDDLTKVYRLPLLVWVLSFLILAMALLCSTLLVQKIRVYRSSSTAALLPEGGSALLSSDPPTPTSASCRVTEASAWPCLPPSTSRCRGAVLRAGAEPVVGVPCAEGGAAEAHSEAPPVVFVPSAEGTGVSALRAADEQVALKLHHGRCPTDIACPVRNGNFESSQCRAAVVEQEASQGEFLFGLRGSGGRLYVSGRRRESGPTRVGWHRGDCCARTTGDRGEAEAQAGVLRTALLYLPRVSTGGVFNREARCFAAGGGCEVRAHPLGLFLRAVLALRGLAESGVSSCHGPGAPAGAAYRAVCASAWRSTLRSQAPGRHTAGTATVTSATAAICTAWNVGQTVIIYERWTSDTAVALAAAVALIFKHQQGARCVVSVTAKPLRPQGRNADLVLSWSNSIIPTRNYSPKGRANRSQSLVLWRRVRGERETLADGEIGRLLPHGVTRPSERSQCSVPVVRGSRSPHSSSCLRLLGLTLLRFCCRC</sequence>
<dbReference type="GO" id="GO:0006508">
    <property type="term" value="P:proteolysis"/>
    <property type="evidence" value="ECO:0007669"/>
    <property type="project" value="InterPro"/>
</dbReference>
<feature type="region of interest" description="Disordered" evidence="3">
    <location>
        <begin position="81"/>
        <end position="118"/>
    </location>
</feature>
<feature type="binding site" evidence="2">
    <location>
        <position position="271"/>
    </location>
    <ligand>
        <name>Zn(2+)</name>
        <dbReference type="ChEBI" id="CHEBI:29105"/>
        <note>catalytic</note>
    </ligand>
</feature>
<dbReference type="AlphaFoldDB" id="A0A8J7T7V8"/>
<dbReference type="Pfam" id="PF01421">
    <property type="entry name" value="Reprolysin"/>
    <property type="match status" value="1"/>
</dbReference>
<name>A0A8J7T7V8_ATRSP</name>
<feature type="transmembrane region" description="Helical" evidence="4">
    <location>
        <begin position="349"/>
        <end position="370"/>
    </location>
</feature>
<dbReference type="InterPro" id="IPR034027">
    <property type="entry name" value="Reprolysin_adamalysin"/>
</dbReference>
<keyword evidence="1" id="KW-1015">Disulfide bond</keyword>
<dbReference type="FunFam" id="3.40.390.10:FF:000002">
    <property type="entry name" value="Disintegrin and metalloproteinase domain-containing protein 22"/>
    <property type="match status" value="1"/>
</dbReference>
<organism evidence="6 7">
    <name type="scientific">Atractosteus spatula</name>
    <name type="common">Alligator gar</name>
    <name type="synonym">Lepisosteus spatula</name>
    <dbReference type="NCBI Taxonomy" id="7917"/>
    <lineage>
        <taxon>Eukaryota</taxon>
        <taxon>Metazoa</taxon>
        <taxon>Chordata</taxon>
        <taxon>Craniata</taxon>
        <taxon>Vertebrata</taxon>
        <taxon>Euteleostomi</taxon>
        <taxon>Actinopterygii</taxon>
        <taxon>Neopterygii</taxon>
        <taxon>Holostei</taxon>
        <taxon>Semionotiformes</taxon>
        <taxon>Lepisosteidae</taxon>
        <taxon>Atractosteus</taxon>
    </lineage>
</organism>
<dbReference type="InterPro" id="IPR002870">
    <property type="entry name" value="Peptidase_M12B_N"/>
</dbReference>
<evidence type="ECO:0000256" key="3">
    <source>
        <dbReference type="SAM" id="MobiDB-lite"/>
    </source>
</evidence>
<protein>
    <submittedName>
        <fullName evidence="6">ADA12 protein</fullName>
    </submittedName>
</protein>
<evidence type="ECO:0000256" key="4">
    <source>
        <dbReference type="SAM" id="Phobius"/>
    </source>
</evidence>
<feature type="binding site" evidence="2">
    <location>
        <position position="267"/>
    </location>
    <ligand>
        <name>Zn(2+)</name>
        <dbReference type="ChEBI" id="CHEBI:29105"/>
        <note>catalytic</note>
    </ligand>
</feature>
<keyword evidence="4" id="KW-0472">Membrane</keyword>
<feature type="active site" evidence="2">
    <location>
        <position position="268"/>
    </location>
</feature>
<dbReference type="PANTHER" id="PTHR11905:SF258">
    <property type="entry name" value="PEPTIDASE M12B DOMAIN-CONTAINING PROTEIN"/>
    <property type="match status" value="1"/>
</dbReference>
<keyword evidence="7" id="KW-1185">Reference proteome</keyword>
<dbReference type="CDD" id="cd04269">
    <property type="entry name" value="ZnMc_adamalysin_II_like"/>
    <property type="match status" value="1"/>
</dbReference>
<feature type="binding site" evidence="2">
    <location>
        <position position="277"/>
    </location>
    <ligand>
        <name>Zn(2+)</name>
        <dbReference type="ChEBI" id="CHEBI:29105"/>
        <note>catalytic</note>
    </ligand>
</feature>
<accession>A0A8J7T7V8</accession>
<dbReference type="InterPro" id="IPR001590">
    <property type="entry name" value="Peptidase_M12B"/>
</dbReference>
<dbReference type="EMBL" id="JAAWVO010013298">
    <property type="protein sequence ID" value="MBN3313928.1"/>
    <property type="molecule type" value="Genomic_DNA"/>
</dbReference>
<evidence type="ECO:0000313" key="6">
    <source>
        <dbReference type="EMBL" id="MBN3313928.1"/>
    </source>
</evidence>
<dbReference type="GO" id="GO:0004222">
    <property type="term" value="F:metalloendopeptidase activity"/>
    <property type="evidence" value="ECO:0007669"/>
    <property type="project" value="InterPro"/>
</dbReference>
<dbReference type="PROSITE" id="PS50215">
    <property type="entry name" value="ADAM_MEPRO"/>
    <property type="match status" value="1"/>
</dbReference>
<dbReference type="SUPFAM" id="SSF55486">
    <property type="entry name" value="Metalloproteases ('zincins'), catalytic domain"/>
    <property type="match status" value="1"/>
</dbReference>
<feature type="domain" description="Peptidase M12B" evidence="5">
    <location>
        <begin position="131"/>
        <end position="332"/>
    </location>
</feature>
<reference evidence="6" key="1">
    <citation type="journal article" date="2021" name="Cell">
        <title>Tracing the genetic footprints of vertebrate landing in non-teleost ray-finned fishes.</title>
        <authorList>
            <person name="Bi X."/>
            <person name="Wang K."/>
            <person name="Yang L."/>
            <person name="Pan H."/>
            <person name="Jiang H."/>
            <person name="Wei Q."/>
            <person name="Fang M."/>
            <person name="Yu H."/>
            <person name="Zhu C."/>
            <person name="Cai Y."/>
            <person name="He Y."/>
            <person name="Gan X."/>
            <person name="Zeng H."/>
            <person name="Yu D."/>
            <person name="Zhu Y."/>
            <person name="Jiang H."/>
            <person name="Qiu Q."/>
            <person name="Yang H."/>
            <person name="Zhang Y.E."/>
            <person name="Wang W."/>
            <person name="Zhu M."/>
            <person name="He S."/>
            <person name="Zhang G."/>
        </authorList>
    </citation>
    <scope>NUCLEOTIDE SEQUENCE</scope>
    <source>
        <strain evidence="6">Allg_001</strain>
    </source>
</reference>
<keyword evidence="2" id="KW-0862">Zinc</keyword>
<dbReference type="Gene3D" id="3.40.390.10">
    <property type="entry name" value="Collagenase (Catalytic Domain)"/>
    <property type="match status" value="1"/>
</dbReference>
<keyword evidence="2" id="KW-0479">Metal-binding</keyword>
<feature type="non-terminal residue" evidence="6">
    <location>
        <position position="819"/>
    </location>
</feature>
<dbReference type="InterPro" id="IPR024079">
    <property type="entry name" value="MetalloPept_cat_dom_sf"/>
</dbReference>
<gene>
    <name evidence="6" type="primary">Adam12_1</name>
    <name evidence="6" type="ORF">GTO95_0008736</name>
</gene>
<comment type="caution">
    <text evidence="2">Lacks conserved residue(s) required for the propagation of feature annotation.</text>
</comment>
<dbReference type="PANTHER" id="PTHR11905">
    <property type="entry name" value="ADAM A DISINTEGRIN AND METALLOPROTEASE DOMAIN"/>
    <property type="match status" value="1"/>
</dbReference>
<dbReference type="Pfam" id="PF01562">
    <property type="entry name" value="Pep_M12B_propep"/>
    <property type="match status" value="1"/>
</dbReference>
<evidence type="ECO:0000313" key="7">
    <source>
        <dbReference type="Proteomes" id="UP000736164"/>
    </source>
</evidence>
<feature type="non-terminal residue" evidence="6">
    <location>
        <position position="1"/>
    </location>
</feature>
<evidence type="ECO:0000256" key="2">
    <source>
        <dbReference type="PROSITE-ProRule" id="PRU00276"/>
    </source>
</evidence>